<name>A0A8J2XTS0_9BACT</name>
<evidence type="ECO:0000313" key="2">
    <source>
        <dbReference type="EMBL" id="GGB19813.1"/>
    </source>
</evidence>
<accession>A0A8J2XTS0</accession>
<keyword evidence="3" id="KW-1185">Reference proteome</keyword>
<protein>
    <recommendedName>
        <fullName evidence="1">KilA-N DNA-binding domain-containing protein</fullName>
    </recommendedName>
</protein>
<feature type="domain" description="KilA-N DNA-binding" evidence="1">
    <location>
        <begin position="1"/>
        <end position="74"/>
    </location>
</feature>
<dbReference type="EMBL" id="BMJC01000005">
    <property type="protein sequence ID" value="GGB19813.1"/>
    <property type="molecule type" value="Genomic_DNA"/>
</dbReference>
<dbReference type="AlphaFoldDB" id="A0A8J2XTS0"/>
<organism evidence="2 3">
    <name type="scientific">Puia dinghuensis</name>
    <dbReference type="NCBI Taxonomy" id="1792502"/>
    <lineage>
        <taxon>Bacteria</taxon>
        <taxon>Pseudomonadati</taxon>
        <taxon>Bacteroidota</taxon>
        <taxon>Chitinophagia</taxon>
        <taxon>Chitinophagales</taxon>
        <taxon>Chitinophagaceae</taxon>
        <taxon>Puia</taxon>
    </lineage>
</organism>
<gene>
    <name evidence="2" type="ORF">GCM10011511_49460</name>
</gene>
<reference evidence="2" key="2">
    <citation type="submission" date="2020-09" db="EMBL/GenBank/DDBJ databases">
        <authorList>
            <person name="Sun Q."/>
            <person name="Zhou Y."/>
        </authorList>
    </citation>
    <scope>NUCLEOTIDE SEQUENCE</scope>
    <source>
        <strain evidence="2">CGMCC 1.15448</strain>
    </source>
</reference>
<comment type="caution">
    <text evidence="2">The sequence shown here is derived from an EMBL/GenBank/DDBJ whole genome shotgun (WGS) entry which is preliminary data.</text>
</comment>
<proteinExistence type="predicted"/>
<dbReference type="Proteomes" id="UP000607559">
    <property type="component" value="Unassembled WGS sequence"/>
</dbReference>
<evidence type="ECO:0000259" key="1">
    <source>
        <dbReference type="Pfam" id="PF10543"/>
    </source>
</evidence>
<evidence type="ECO:0000313" key="3">
    <source>
        <dbReference type="Proteomes" id="UP000607559"/>
    </source>
</evidence>
<dbReference type="Pfam" id="PF10543">
    <property type="entry name" value="ORF6N"/>
    <property type="match status" value="1"/>
</dbReference>
<sequence>MIDRDLAQLYGVSTKRLNEQVKRNLKRFPTDFMYQLTAEEKEEVVAKCDQLETLKYSAQLPYVFTEYGAIMLACVLNSERAIEVNIQIVRIFTKMREMLLTNQEILLKLEQLERQTLQNTADIQVVFDHLRQLIMPAEQSESRRIGFRRQSEEQ</sequence>
<reference evidence="2" key="1">
    <citation type="journal article" date="2014" name="Int. J. Syst. Evol. Microbiol.">
        <title>Complete genome sequence of Corynebacterium casei LMG S-19264T (=DSM 44701T), isolated from a smear-ripened cheese.</title>
        <authorList>
            <consortium name="US DOE Joint Genome Institute (JGI-PGF)"/>
            <person name="Walter F."/>
            <person name="Albersmeier A."/>
            <person name="Kalinowski J."/>
            <person name="Ruckert C."/>
        </authorList>
    </citation>
    <scope>NUCLEOTIDE SEQUENCE</scope>
    <source>
        <strain evidence="2">CGMCC 1.15448</strain>
    </source>
</reference>
<dbReference type="InterPro" id="IPR018873">
    <property type="entry name" value="KilA-N_DNA-bd_domain"/>
</dbReference>